<evidence type="ECO:0000313" key="2">
    <source>
        <dbReference type="EMBL" id="AMM32272.1"/>
    </source>
</evidence>
<evidence type="ECO:0000256" key="1">
    <source>
        <dbReference type="SAM" id="MobiDB-lite"/>
    </source>
</evidence>
<organism evidence="2 3">
    <name type="scientific">Sinomonas atrocyanea</name>
    <dbReference type="NCBI Taxonomy" id="37927"/>
    <lineage>
        <taxon>Bacteria</taxon>
        <taxon>Bacillati</taxon>
        <taxon>Actinomycetota</taxon>
        <taxon>Actinomycetes</taxon>
        <taxon>Micrococcales</taxon>
        <taxon>Micrococcaceae</taxon>
        <taxon>Sinomonas</taxon>
    </lineage>
</organism>
<name>A0A127A3P6_9MICC</name>
<dbReference type="AlphaFoldDB" id="A0A127A3P6"/>
<feature type="compositionally biased region" description="Basic residues" evidence="1">
    <location>
        <begin position="1"/>
        <end position="13"/>
    </location>
</feature>
<keyword evidence="3" id="KW-1185">Reference proteome</keyword>
<dbReference type="KEGG" id="satk:SA2016_1596"/>
<dbReference type="STRING" id="37927.SA2016_1596"/>
<evidence type="ECO:0000313" key="3">
    <source>
        <dbReference type="Proteomes" id="UP000070134"/>
    </source>
</evidence>
<feature type="region of interest" description="Disordered" evidence="1">
    <location>
        <begin position="1"/>
        <end position="42"/>
    </location>
</feature>
<accession>A0A127A3P6</accession>
<protein>
    <submittedName>
        <fullName evidence="2">Uncharacterized protein</fullName>
    </submittedName>
</protein>
<sequence>MAKAQRNRTRRGGRTLPAGPGGLPGPSGPSGQGGPRDPHLPEFSQRQADALTAHAAEAVRSRGYRAKDCGTHLAVTGGPFTGPGAQLGFSTIAREAGRLPEAEWGAMVAAVVTQILDVAVHGCRTRGGLGYAGQALRERLFPRFVAPERMPPGQLAEAHTYARHVGGLPLILALRHDQASLYLADDHLAKAGAPDAAWAAAESNLFAAGLGRGEAVVREGTAVLLLESDHPRQASWMAYPERLMDHFGIEPGPLGVLFSVPALRMIAFTVTEDSVSSEGIRSMLELNAVLAQDEVAPLSPHVYWWRPGAPMQQATAWEDGAVVVSAPAELVRLLGGQDGSQDGRAVA</sequence>
<gene>
    <name evidence="2" type="ORF">SA2016_1596</name>
</gene>
<reference evidence="2 3" key="1">
    <citation type="submission" date="2016-02" db="EMBL/GenBank/DDBJ databases">
        <title>Complete genome of Sinomonas atrocyanea KCTC 3377.</title>
        <authorList>
            <person name="Kim K.M."/>
        </authorList>
    </citation>
    <scope>NUCLEOTIDE SEQUENCE [LARGE SCALE GENOMIC DNA]</scope>
    <source>
        <strain evidence="2 3">KCTC 3377</strain>
    </source>
</reference>
<dbReference type="Proteomes" id="UP000070134">
    <property type="component" value="Chromosome"/>
</dbReference>
<feature type="compositionally biased region" description="Gly residues" evidence="1">
    <location>
        <begin position="19"/>
        <end position="34"/>
    </location>
</feature>
<proteinExistence type="predicted"/>
<dbReference type="EMBL" id="CP014518">
    <property type="protein sequence ID" value="AMM32272.1"/>
    <property type="molecule type" value="Genomic_DNA"/>
</dbReference>